<reference evidence="3 4" key="1">
    <citation type="submission" date="2022-06" db="EMBL/GenBank/DDBJ databases">
        <title>Genomic Encyclopedia of Archaeal and Bacterial Type Strains, Phase II (KMG-II): from individual species to whole genera.</title>
        <authorList>
            <person name="Goeker M."/>
        </authorList>
    </citation>
    <scope>NUCLEOTIDE SEQUENCE [LARGE SCALE GENOMIC DNA]</scope>
    <source>
        <strain evidence="3 4">DSM 44255</strain>
    </source>
</reference>
<dbReference type="InterPro" id="IPR036291">
    <property type="entry name" value="NAD(P)-bd_dom_sf"/>
</dbReference>
<dbReference type="SUPFAM" id="SSF55347">
    <property type="entry name" value="Glyceraldehyde-3-phosphate dehydrogenase-like, C-terminal domain"/>
    <property type="match status" value="1"/>
</dbReference>
<dbReference type="SUPFAM" id="SSF51735">
    <property type="entry name" value="NAD(P)-binding Rossmann-fold domains"/>
    <property type="match status" value="1"/>
</dbReference>
<keyword evidence="4" id="KW-1185">Reference proteome</keyword>
<evidence type="ECO:0000259" key="2">
    <source>
        <dbReference type="Pfam" id="PF22725"/>
    </source>
</evidence>
<dbReference type="InterPro" id="IPR051317">
    <property type="entry name" value="Gfo/Idh/MocA_oxidoreduct"/>
</dbReference>
<gene>
    <name evidence="3" type="ORF">LV75_002041</name>
</gene>
<proteinExistence type="predicted"/>
<dbReference type="Gene3D" id="3.40.50.720">
    <property type="entry name" value="NAD(P)-binding Rossmann-like Domain"/>
    <property type="match status" value="1"/>
</dbReference>
<protein>
    <submittedName>
        <fullName evidence="3">Dehydrogenase</fullName>
    </submittedName>
</protein>
<name>A0ABT1IA98_9PSEU</name>
<evidence type="ECO:0000313" key="3">
    <source>
        <dbReference type="EMBL" id="MCP2269552.1"/>
    </source>
</evidence>
<evidence type="ECO:0000259" key="1">
    <source>
        <dbReference type="Pfam" id="PF01408"/>
    </source>
</evidence>
<dbReference type="Gene3D" id="3.30.360.10">
    <property type="entry name" value="Dihydrodipicolinate Reductase, domain 2"/>
    <property type="match status" value="1"/>
</dbReference>
<dbReference type="Pfam" id="PF22725">
    <property type="entry name" value="GFO_IDH_MocA_C3"/>
    <property type="match status" value="1"/>
</dbReference>
<feature type="domain" description="Gfo/Idh/MocA-like oxidoreductase N-terminal" evidence="1">
    <location>
        <begin position="4"/>
        <end position="120"/>
    </location>
</feature>
<organism evidence="3 4">
    <name type="scientific">Actinokineospora diospyrosa</name>
    <dbReference type="NCBI Taxonomy" id="103728"/>
    <lineage>
        <taxon>Bacteria</taxon>
        <taxon>Bacillati</taxon>
        <taxon>Actinomycetota</taxon>
        <taxon>Actinomycetes</taxon>
        <taxon>Pseudonocardiales</taxon>
        <taxon>Pseudonocardiaceae</taxon>
        <taxon>Actinokineospora</taxon>
    </lineage>
</organism>
<dbReference type="InterPro" id="IPR055170">
    <property type="entry name" value="GFO_IDH_MocA-like_dom"/>
</dbReference>
<dbReference type="Pfam" id="PF01408">
    <property type="entry name" value="GFO_IDH_MocA"/>
    <property type="match status" value="1"/>
</dbReference>
<dbReference type="RefSeq" id="WP_253886552.1">
    <property type="nucleotide sequence ID" value="NZ_BAAAVB010000012.1"/>
</dbReference>
<feature type="domain" description="GFO/IDH/MocA-like oxidoreductase" evidence="2">
    <location>
        <begin position="129"/>
        <end position="281"/>
    </location>
</feature>
<dbReference type="PANTHER" id="PTHR43708">
    <property type="entry name" value="CONSERVED EXPRESSED OXIDOREDUCTASE (EUROFUNG)"/>
    <property type="match status" value="1"/>
</dbReference>
<dbReference type="InterPro" id="IPR000683">
    <property type="entry name" value="Gfo/Idh/MocA-like_OxRdtase_N"/>
</dbReference>
<accession>A0ABT1IA98</accession>
<dbReference type="PANTHER" id="PTHR43708:SF8">
    <property type="entry name" value="OXIDOREDUCTASE"/>
    <property type="match status" value="1"/>
</dbReference>
<comment type="caution">
    <text evidence="3">The sequence shown here is derived from an EMBL/GenBank/DDBJ whole genome shotgun (WGS) entry which is preliminary data.</text>
</comment>
<sequence>MESRIGVIGFGMRSTLIDHAHRPGEGSRVVAVCDPRPERRAEAARRYQAATYATADELLRHELDAVFVLSPDHLHVEHAVAVLESGRAAYVEKPLAITVEGCDRVLETAVRTGSRLYVGHNMRHMPVVTTMRDLIASGAIGTVTAIWCRHFVGHGGDYYFKDWHAERAKGTGLLLQKGAHDIDVIHWLAGGYSRTVTAMGALTLYGDIADRRTEPDYKVAFDHDTWPPSAHTGLNPVVDVEDLSMVTMALDNGAFATYQQCHYTPDYWRNYTVIGTEGRLENFGDGPGALVRVWNRRHRGYAAEGDRVVRIGQSAAAEAGHGGADPAIVAEFVRFARVGGPTATSPVAARQAVATACAATDSLRAGGTATAVPGLAEDLRGYFEANADPGPTENVARGPRP</sequence>
<dbReference type="Proteomes" id="UP001205185">
    <property type="component" value="Unassembled WGS sequence"/>
</dbReference>
<dbReference type="EMBL" id="JAMTCO010000005">
    <property type="protein sequence ID" value="MCP2269552.1"/>
    <property type="molecule type" value="Genomic_DNA"/>
</dbReference>
<evidence type="ECO:0000313" key="4">
    <source>
        <dbReference type="Proteomes" id="UP001205185"/>
    </source>
</evidence>